<reference evidence="3 4" key="1">
    <citation type="submission" date="2020-08" db="EMBL/GenBank/DDBJ databases">
        <title>Cohnella phylogeny.</title>
        <authorList>
            <person name="Dunlap C."/>
        </authorList>
    </citation>
    <scope>NUCLEOTIDE SEQUENCE [LARGE SCALE GENOMIC DNA]</scope>
    <source>
        <strain evidence="3 4">CBP 2801</strain>
    </source>
</reference>
<dbReference type="InterPro" id="IPR023393">
    <property type="entry name" value="START-like_dom_sf"/>
</dbReference>
<sequence length="154" mass="17585">MEPTTPLPDICKTRTLDDPIQKVWEAIATKDGIALWFVPNDFLPRQGHEFHVEMDEPQGRTACKVTTILPPARLAYRVGEDWTWSFELKELDGRTELTFRWSGWDPNKATPFGMPYPTLHAHLVDGTNVLIKRLTRSIRKLPASTPSETGEESR</sequence>
<evidence type="ECO:0000313" key="4">
    <source>
        <dbReference type="Proteomes" id="UP000564644"/>
    </source>
</evidence>
<dbReference type="EMBL" id="JACJVO010000032">
    <property type="protein sequence ID" value="MBB6734238.1"/>
    <property type="molecule type" value="Genomic_DNA"/>
</dbReference>
<dbReference type="Proteomes" id="UP000564644">
    <property type="component" value="Unassembled WGS sequence"/>
</dbReference>
<dbReference type="SUPFAM" id="SSF55961">
    <property type="entry name" value="Bet v1-like"/>
    <property type="match status" value="1"/>
</dbReference>
<dbReference type="Gene3D" id="3.30.530.20">
    <property type="match status" value="1"/>
</dbReference>
<dbReference type="AlphaFoldDB" id="A0A7X0SUR6"/>
<comment type="caution">
    <text evidence="3">The sequence shown here is derived from an EMBL/GenBank/DDBJ whole genome shotgun (WGS) entry which is preliminary data.</text>
</comment>
<feature type="domain" description="Activator of Hsp90 ATPase homologue 1/2-like C-terminal" evidence="2">
    <location>
        <begin position="19"/>
        <end position="110"/>
    </location>
</feature>
<organism evidence="3 4">
    <name type="scientific">Cohnella zeiphila</name>
    <dbReference type="NCBI Taxonomy" id="2761120"/>
    <lineage>
        <taxon>Bacteria</taxon>
        <taxon>Bacillati</taxon>
        <taxon>Bacillota</taxon>
        <taxon>Bacilli</taxon>
        <taxon>Bacillales</taxon>
        <taxon>Paenibacillaceae</taxon>
        <taxon>Cohnella</taxon>
    </lineage>
</organism>
<protein>
    <submittedName>
        <fullName evidence="3">SRPBCC domain-containing protein</fullName>
    </submittedName>
</protein>
<name>A0A7X0SUR6_9BACL</name>
<evidence type="ECO:0000256" key="1">
    <source>
        <dbReference type="ARBA" id="ARBA00006817"/>
    </source>
</evidence>
<keyword evidence="4" id="KW-1185">Reference proteome</keyword>
<comment type="similarity">
    <text evidence="1">Belongs to the AHA1 family.</text>
</comment>
<accession>A0A7X0SUR6</accession>
<dbReference type="Pfam" id="PF08327">
    <property type="entry name" value="AHSA1"/>
    <property type="match status" value="1"/>
</dbReference>
<dbReference type="CDD" id="cd07814">
    <property type="entry name" value="SRPBCC_CalC_Aha1-like"/>
    <property type="match status" value="1"/>
</dbReference>
<evidence type="ECO:0000259" key="2">
    <source>
        <dbReference type="Pfam" id="PF08327"/>
    </source>
</evidence>
<dbReference type="RefSeq" id="WP_185131879.1">
    <property type="nucleotide sequence ID" value="NZ_JACJVO010000032.1"/>
</dbReference>
<dbReference type="InterPro" id="IPR013538">
    <property type="entry name" value="ASHA1/2-like_C"/>
</dbReference>
<proteinExistence type="inferred from homology"/>
<gene>
    <name evidence="3" type="ORF">H7C18_25275</name>
</gene>
<evidence type="ECO:0000313" key="3">
    <source>
        <dbReference type="EMBL" id="MBB6734238.1"/>
    </source>
</evidence>